<proteinExistence type="predicted"/>
<dbReference type="PANTHER" id="PTHR30595">
    <property type="entry name" value="GLPR-RELATED TRANSCRIPTIONAL REPRESSOR"/>
    <property type="match status" value="1"/>
</dbReference>
<keyword evidence="2" id="KW-0378">Hydrolase</keyword>
<dbReference type="PANTHER" id="PTHR30595:SF6">
    <property type="entry name" value="SCHLAFEN ALBA-2 DOMAIN-CONTAINING PROTEIN"/>
    <property type="match status" value="1"/>
</dbReference>
<dbReference type="Pfam" id="PF13749">
    <property type="entry name" value="HATPase_c_4"/>
    <property type="match status" value="1"/>
</dbReference>
<keyword evidence="2" id="KW-0547">Nucleotide-binding</keyword>
<gene>
    <name evidence="2" type="ORF">BECKFW1821B_GA0114236_100512</name>
</gene>
<keyword evidence="2" id="KW-0347">Helicase</keyword>
<protein>
    <submittedName>
        <fullName evidence="2">ATP-dependent DNA helicase RecG</fullName>
    </submittedName>
</protein>
<dbReference type="GO" id="GO:0004386">
    <property type="term" value="F:helicase activity"/>
    <property type="evidence" value="ECO:0007669"/>
    <property type="project" value="UniProtKB-KW"/>
</dbReference>
<evidence type="ECO:0000259" key="1">
    <source>
        <dbReference type="Pfam" id="PF04326"/>
    </source>
</evidence>
<sequence>METTDLLKTETNRIEWKETDKNTKDILHTVCALANDLGNTGKDGYLVLGVGKDGTPIGLPGDQLDNIQQGLTSILASTKILPNPSFDISIREYAKKQIIVVCVKPYPVPPVVTVNQTAWVRKGSVTTRARDADLSRLGERRPENRQPFDLRILPEAALDDLDRKSLLARYEEAKDDDEDEGTFPDFETWLTQQQLGRRIEGIWRPNPAALLIFGLDPQFPFPGAIIELVRYEGEDIESPIVYRKTITGVLTDQLDVVWMQLNANLVEKPVGEDGIRMGFLPDYPIETLKELARNMVQHRLYEGTNAPARIEWYKDRIEFSNPGGPFGHASEGEFGETSDYRNPLITGKLVEKGYVQRLGRGIRRVKQLLEKNGNPSLEVKSDGYTRITVRARP</sequence>
<reference evidence="2" key="1">
    <citation type="submission" date="2019-02" db="EMBL/GenBank/DDBJ databases">
        <authorList>
            <person name="Gruber-Vodicka R. H."/>
            <person name="Seah K. B. B."/>
        </authorList>
    </citation>
    <scope>NUCLEOTIDE SEQUENCE</scope>
    <source>
        <strain evidence="2">BECK_BZ106</strain>
    </source>
</reference>
<dbReference type="AlphaFoldDB" id="A0A450SAS4"/>
<evidence type="ECO:0000313" key="2">
    <source>
        <dbReference type="EMBL" id="VFJ49281.1"/>
    </source>
</evidence>
<keyword evidence="2" id="KW-0067">ATP-binding</keyword>
<dbReference type="InterPro" id="IPR038461">
    <property type="entry name" value="Schlafen_AlbA_2_dom_sf"/>
</dbReference>
<dbReference type="Pfam" id="PF04326">
    <property type="entry name" value="SLFN_AlbA_2"/>
    <property type="match status" value="1"/>
</dbReference>
<dbReference type="EMBL" id="CAADFD010000005">
    <property type="protein sequence ID" value="VFJ49281.1"/>
    <property type="molecule type" value="Genomic_DNA"/>
</dbReference>
<dbReference type="InterPro" id="IPR007421">
    <property type="entry name" value="Schlafen_AlbA_2_dom"/>
</dbReference>
<dbReference type="Gene3D" id="3.30.950.30">
    <property type="entry name" value="Schlafen, AAA domain"/>
    <property type="match status" value="1"/>
</dbReference>
<name>A0A450SAS4_9GAMM</name>
<dbReference type="InterPro" id="IPR038475">
    <property type="entry name" value="RecG_C_sf"/>
</dbReference>
<accession>A0A450SAS4</accession>
<feature type="domain" description="Schlafen AlbA-2" evidence="1">
    <location>
        <begin position="10"/>
        <end position="128"/>
    </location>
</feature>
<organism evidence="2">
    <name type="scientific">Candidatus Kentrum sp. FW</name>
    <dbReference type="NCBI Taxonomy" id="2126338"/>
    <lineage>
        <taxon>Bacteria</taxon>
        <taxon>Pseudomonadati</taxon>
        <taxon>Pseudomonadota</taxon>
        <taxon>Gammaproteobacteria</taxon>
        <taxon>Candidatus Kentrum</taxon>
    </lineage>
</organism>
<dbReference type="Gene3D" id="3.30.565.60">
    <property type="match status" value="1"/>
</dbReference>